<evidence type="ECO:0000256" key="3">
    <source>
        <dbReference type="ARBA" id="ARBA00022741"/>
    </source>
</evidence>
<dbReference type="RefSeq" id="WP_048065716.1">
    <property type="nucleotide sequence ID" value="NC_003552.1"/>
</dbReference>
<dbReference type="PROSITE" id="PS50893">
    <property type="entry name" value="ABC_TRANSPORTER_2"/>
    <property type="match status" value="1"/>
</dbReference>
<comment type="similarity">
    <text evidence="1">Belongs to the ABC transporter superfamily.</text>
</comment>
<dbReference type="GO" id="GO:0015420">
    <property type="term" value="F:ABC-type vitamin B12 transporter activity"/>
    <property type="evidence" value="ECO:0007669"/>
    <property type="project" value="UniProtKB-EC"/>
</dbReference>
<dbReference type="SMART" id="SM00382">
    <property type="entry name" value="AAA"/>
    <property type="match status" value="1"/>
</dbReference>
<dbReference type="InterPro" id="IPR050153">
    <property type="entry name" value="Metal_Ion_Import_ABC"/>
</dbReference>
<dbReference type="PANTHER" id="PTHR42734:SF6">
    <property type="entry name" value="MOLYBDATE IMPORT ATP-BINDING PROTEIN MOLC"/>
    <property type="match status" value="1"/>
</dbReference>
<comment type="catalytic activity">
    <reaction evidence="5">
        <text>an R-cob(III)alamin(out) + ATP + H2O = an R-cob(III)alamin(in) + ADP + phosphate + H(+)</text>
        <dbReference type="Rhea" id="RHEA:17873"/>
        <dbReference type="ChEBI" id="CHEBI:15377"/>
        <dbReference type="ChEBI" id="CHEBI:15378"/>
        <dbReference type="ChEBI" id="CHEBI:30616"/>
        <dbReference type="ChEBI" id="CHEBI:43474"/>
        <dbReference type="ChEBI" id="CHEBI:140785"/>
        <dbReference type="ChEBI" id="CHEBI:456216"/>
        <dbReference type="EC" id="7.6.2.8"/>
    </reaction>
</comment>
<keyword evidence="3" id="KW-0547">Nucleotide-binding</keyword>
<name>A0A832SJJ5_9EURY</name>
<keyword evidence="2" id="KW-0813">Transport</keyword>
<keyword evidence="4 11" id="KW-0067">ATP-binding</keyword>
<dbReference type="PANTHER" id="PTHR42734">
    <property type="entry name" value="METAL TRANSPORT SYSTEM ATP-BINDING PROTEIN TM_0124-RELATED"/>
    <property type="match status" value="1"/>
</dbReference>
<dbReference type="InterPro" id="IPR027417">
    <property type="entry name" value="P-loop_NTPase"/>
</dbReference>
<dbReference type="EMBL" id="DUJU01000057">
    <property type="protein sequence ID" value="HIH93465.1"/>
    <property type="molecule type" value="Genomic_DNA"/>
</dbReference>
<dbReference type="CDD" id="cd03214">
    <property type="entry name" value="ABC_Iron-Siderophores_B12_Hemin"/>
    <property type="match status" value="1"/>
</dbReference>
<evidence type="ECO:0000256" key="2">
    <source>
        <dbReference type="ARBA" id="ARBA00022448"/>
    </source>
</evidence>
<gene>
    <name evidence="11" type="ORF">HA338_05320</name>
</gene>
<dbReference type="Proteomes" id="UP000600774">
    <property type="component" value="Unassembled WGS sequence"/>
</dbReference>
<reference evidence="11" key="1">
    <citation type="journal article" date="2020" name="bioRxiv">
        <title>A rank-normalized archaeal taxonomy based on genome phylogeny resolves widespread incomplete and uneven classifications.</title>
        <authorList>
            <person name="Rinke C."/>
            <person name="Chuvochina M."/>
            <person name="Mussig A.J."/>
            <person name="Chaumeil P.-A."/>
            <person name="Waite D.W."/>
            <person name="Whitman W.B."/>
            <person name="Parks D.H."/>
            <person name="Hugenholtz P."/>
        </authorList>
    </citation>
    <scope>NUCLEOTIDE SEQUENCE</scope>
    <source>
        <strain evidence="11">UBA8876</strain>
    </source>
</reference>
<evidence type="ECO:0000256" key="8">
    <source>
        <dbReference type="ARBA" id="ARBA00073649"/>
    </source>
</evidence>
<evidence type="ECO:0000256" key="9">
    <source>
        <dbReference type="ARBA" id="ARBA00077139"/>
    </source>
</evidence>
<comment type="caution">
    <text evidence="11">The sequence shown here is derived from an EMBL/GenBank/DDBJ whole genome shotgun (WGS) entry which is preliminary data.</text>
</comment>
<dbReference type="InterPro" id="IPR003439">
    <property type="entry name" value="ABC_transporter-like_ATP-bd"/>
</dbReference>
<dbReference type="Gene3D" id="3.40.50.300">
    <property type="entry name" value="P-loop containing nucleotide triphosphate hydrolases"/>
    <property type="match status" value="1"/>
</dbReference>
<dbReference type="SUPFAM" id="SSF52540">
    <property type="entry name" value="P-loop containing nucleoside triphosphate hydrolases"/>
    <property type="match status" value="1"/>
</dbReference>
<evidence type="ECO:0000256" key="1">
    <source>
        <dbReference type="ARBA" id="ARBA00005417"/>
    </source>
</evidence>
<sequence length="259" mass="28663">MVKLQVKDVVFGYTGTNILKDICLEIRASSLVSIVGPNGAGKSTLLKCIDRILNVKTGKITVDGKDIKQMGRLEVAKNVAYVPQSSNRVFPTTVFETVMMGRRPHLSWFDSKKDEEKVWEVLEMLGIEDLSLSIFNELSGGQQQKVLIARALVQETGVILLDEPTSNLDIWHQLDVMETVKKLVREKQVTAIMAVHDLNLASRYSESIIMMQQGKIIAAGSPGSVLTSENIAEVYGVEARISTHAEVPYVVPLRQLEIA</sequence>
<dbReference type="GO" id="GO:0016887">
    <property type="term" value="F:ATP hydrolysis activity"/>
    <property type="evidence" value="ECO:0007669"/>
    <property type="project" value="InterPro"/>
</dbReference>
<dbReference type="AlphaFoldDB" id="A0A832SJJ5"/>
<dbReference type="GO" id="GO:0005524">
    <property type="term" value="F:ATP binding"/>
    <property type="evidence" value="ECO:0007669"/>
    <property type="project" value="UniProtKB-KW"/>
</dbReference>
<accession>A0A832SJJ5</accession>
<feature type="domain" description="ABC transporter" evidence="10">
    <location>
        <begin position="4"/>
        <end position="238"/>
    </location>
</feature>
<evidence type="ECO:0000313" key="12">
    <source>
        <dbReference type="Proteomes" id="UP000600774"/>
    </source>
</evidence>
<dbReference type="EC" id="7.6.2.8" evidence="7"/>
<comment type="function">
    <text evidence="6">Required for corrinoid utilization. Probably part of the ABC transporter complex BtuCDF involved in cobalamin (vitamin B12) import. Probably responsible for energy coupling to the transport system.</text>
</comment>
<dbReference type="Pfam" id="PF00005">
    <property type="entry name" value="ABC_tran"/>
    <property type="match status" value="1"/>
</dbReference>
<dbReference type="PROSITE" id="PS00211">
    <property type="entry name" value="ABC_TRANSPORTER_1"/>
    <property type="match status" value="1"/>
</dbReference>
<evidence type="ECO:0000256" key="5">
    <source>
        <dbReference type="ARBA" id="ARBA00050590"/>
    </source>
</evidence>
<evidence type="ECO:0000256" key="6">
    <source>
        <dbReference type="ARBA" id="ARBA00058960"/>
    </source>
</evidence>
<protein>
    <recommendedName>
        <fullName evidence="8">Cobalamin import ATP-binding protein BtuD</fullName>
        <ecNumber evidence="7">7.6.2.8</ecNumber>
    </recommendedName>
    <alternativeName>
        <fullName evidence="9">Vitamin B12-transporting ATPase</fullName>
    </alternativeName>
</protein>
<evidence type="ECO:0000256" key="4">
    <source>
        <dbReference type="ARBA" id="ARBA00022840"/>
    </source>
</evidence>
<proteinExistence type="inferred from homology"/>
<evidence type="ECO:0000313" key="11">
    <source>
        <dbReference type="EMBL" id="HIH93465.1"/>
    </source>
</evidence>
<dbReference type="InterPro" id="IPR017871">
    <property type="entry name" value="ABC_transporter-like_CS"/>
</dbReference>
<organism evidence="11 12">
    <name type="scientific">Methanosarcina acetivorans</name>
    <dbReference type="NCBI Taxonomy" id="2214"/>
    <lineage>
        <taxon>Archaea</taxon>
        <taxon>Methanobacteriati</taxon>
        <taxon>Methanobacteriota</taxon>
        <taxon>Stenosarchaea group</taxon>
        <taxon>Methanomicrobia</taxon>
        <taxon>Methanosarcinales</taxon>
        <taxon>Methanosarcinaceae</taxon>
        <taxon>Methanosarcina</taxon>
    </lineage>
</organism>
<evidence type="ECO:0000256" key="7">
    <source>
        <dbReference type="ARBA" id="ARBA00066387"/>
    </source>
</evidence>
<dbReference type="FunFam" id="3.40.50.300:FF:000134">
    <property type="entry name" value="Iron-enterobactin ABC transporter ATP-binding protein"/>
    <property type="match status" value="1"/>
</dbReference>
<dbReference type="InterPro" id="IPR003593">
    <property type="entry name" value="AAA+_ATPase"/>
</dbReference>
<evidence type="ECO:0000259" key="10">
    <source>
        <dbReference type="PROSITE" id="PS50893"/>
    </source>
</evidence>